<dbReference type="PANTHER" id="PTHR11086">
    <property type="entry name" value="DEOXYCYTIDYLATE DEAMINASE-RELATED"/>
    <property type="match status" value="1"/>
</dbReference>
<name>A0ABV3DBT8_9ACTN</name>
<feature type="domain" description="CMP/dCMP-type deaminase" evidence="5">
    <location>
        <begin position="6"/>
        <end position="150"/>
    </location>
</feature>
<protein>
    <submittedName>
        <fullName evidence="6">Deaminase</fullName>
    </submittedName>
</protein>
<accession>A0ABV3DBT8</accession>
<comment type="similarity">
    <text evidence="1">Belongs to the cytidine and deoxycytidylate deaminase family.</text>
</comment>
<keyword evidence="2" id="KW-0479">Metal-binding</keyword>
<dbReference type="InterPro" id="IPR016192">
    <property type="entry name" value="APOBEC/CMP_deaminase_Zn-bd"/>
</dbReference>
<reference evidence="6 7" key="1">
    <citation type="submission" date="2024-06" db="EMBL/GenBank/DDBJ databases">
        <title>The Natural Products Discovery Center: Release of the First 8490 Sequenced Strains for Exploring Actinobacteria Biosynthetic Diversity.</title>
        <authorList>
            <person name="Kalkreuter E."/>
            <person name="Kautsar S.A."/>
            <person name="Yang D."/>
            <person name="Bader C.D."/>
            <person name="Teijaro C.N."/>
            <person name="Fluegel L."/>
            <person name="Davis C.M."/>
            <person name="Simpson J.R."/>
            <person name="Lauterbach L."/>
            <person name="Steele A.D."/>
            <person name="Gui C."/>
            <person name="Meng S."/>
            <person name="Li G."/>
            <person name="Viehrig K."/>
            <person name="Ye F."/>
            <person name="Su P."/>
            <person name="Kiefer A.F."/>
            <person name="Nichols A."/>
            <person name="Cepeda A.J."/>
            <person name="Yan W."/>
            <person name="Fan B."/>
            <person name="Jiang Y."/>
            <person name="Adhikari A."/>
            <person name="Zheng C.-J."/>
            <person name="Schuster L."/>
            <person name="Cowan T.M."/>
            <person name="Smanski M.J."/>
            <person name="Chevrette M.G."/>
            <person name="De Carvalho L.P.S."/>
            <person name="Shen B."/>
        </authorList>
    </citation>
    <scope>NUCLEOTIDE SEQUENCE [LARGE SCALE GENOMIC DNA]</scope>
    <source>
        <strain evidence="6 7">NPDC048946</strain>
    </source>
</reference>
<dbReference type="PANTHER" id="PTHR11086:SF18">
    <property type="entry name" value="DEOXYCYTIDYLATE DEAMINASE"/>
    <property type="match status" value="1"/>
</dbReference>
<dbReference type="Pfam" id="PF00383">
    <property type="entry name" value="dCMP_cyt_deam_1"/>
    <property type="match status" value="1"/>
</dbReference>
<organism evidence="6 7">
    <name type="scientific">Streptodolium elevatio</name>
    <dbReference type="NCBI Taxonomy" id="3157996"/>
    <lineage>
        <taxon>Bacteria</taxon>
        <taxon>Bacillati</taxon>
        <taxon>Actinomycetota</taxon>
        <taxon>Actinomycetes</taxon>
        <taxon>Kitasatosporales</taxon>
        <taxon>Streptomycetaceae</taxon>
        <taxon>Streptodolium</taxon>
    </lineage>
</organism>
<comment type="caution">
    <text evidence="6">The sequence shown here is derived from an EMBL/GenBank/DDBJ whole genome shotgun (WGS) entry which is preliminary data.</text>
</comment>
<proteinExistence type="inferred from homology"/>
<dbReference type="PROSITE" id="PS51747">
    <property type="entry name" value="CYT_DCMP_DEAMINASES_2"/>
    <property type="match status" value="1"/>
</dbReference>
<dbReference type="EMBL" id="JBEZFP010000012">
    <property type="protein sequence ID" value="MEU8133217.1"/>
    <property type="molecule type" value="Genomic_DNA"/>
</dbReference>
<evidence type="ECO:0000313" key="6">
    <source>
        <dbReference type="EMBL" id="MEU8133217.1"/>
    </source>
</evidence>
<evidence type="ECO:0000256" key="3">
    <source>
        <dbReference type="ARBA" id="ARBA00022801"/>
    </source>
</evidence>
<dbReference type="Gene3D" id="3.40.140.10">
    <property type="entry name" value="Cytidine Deaminase, domain 2"/>
    <property type="match status" value="1"/>
</dbReference>
<evidence type="ECO:0000259" key="5">
    <source>
        <dbReference type="PROSITE" id="PS51747"/>
    </source>
</evidence>
<dbReference type="InterPro" id="IPR015517">
    <property type="entry name" value="dCMP_deaminase-rel"/>
</dbReference>
<evidence type="ECO:0000256" key="4">
    <source>
        <dbReference type="ARBA" id="ARBA00022833"/>
    </source>
</evidence>
<gene>
    <name evidence="6" type="ORF">AB0C36_06875</name>
</gene>
<dbReference type="InterPro" id="IPR002125">
    <property type="entry name" value="CMP_dCMP_dom"/>
</dbReference>
<keyword evidence="7" id="KW-1185">Reference proteome</keyword>
<dbReference type="Proteomes" id="UP001551482">
    <property type="component" value="Unassembled WGS sequence"/>
</dbReference>
<dbReference type="RefSeq" id="WP_358350322.1">
    <property type="nucleotide sequence ID" value="NZ_JBEZFP010000012.1"/>
</dbReference>
<evidence type="ECO:0000256" key="1">
    <source>
        <dbReference type="ARBA" id="ARBA00006576"/>
    </source>
</evidence>
<dbReference type="SUPFAM" id="SSF53927">
    <property type="entry name" value="Cytidine deaminase-like"/>
    <property type="match status" value="1"/>
</dbReference>
<dbReference type="InterPro" id="IPR016193">
    <property type="entry name" value="Cytidine_deaminase-like"/>
</dbReference>
<sequence>MSLRPTWEEWALGIAVAVAQRADCTRAKVGAVILSRKNRVLGLGYNGLPPGLPGCATADNCPRGQLSTAECARDSDYSNCPATHAERNAIEDALVKGFSAYELQEARLYVTRRPCPACLTLINSAGIRRIVVLDSADMWRVAARPRRGSRTCSRLVGLWRSMRSRVANSRG</sequence>
<keyword evidence="4" id="KW-0862">Zinc</keyword>
<evidence type="ECO:0000313" key="7">
    <source>
        <dbReference type="Proteomes" id="UP001551482"/>
    </source>
</evidence>
<evidence type="ECO:0000256" key="2">
    <source>
        <dbReference type="ARBA" id="ARBA00022723"/>
    </source>
</evidence>
<keyword evidence="3" id="KW-0378">Hydrolase</keyword>
<dbReference type="PROSITE" id="PS00903">
    <property type="entry name" value="CYT_DCMP_DEAMINASES_1"/>
    <property type="match status" value="1"/>
</dbReference>